<sequence length="267" mass="30471">MKLLIANILLLLLLTATPASAMVVTCTNCSDRFLQALERATNIEQLQSLYKTYAEEMMQTQQQIMMVQQNIKQYTNMIKNTIRLPFAIKNSVIRDFKRLANISKNLVSTVGDLEVLDGVYEAQFPSFKSAKQLTNLPNEELNPKYKKYWSQWSARVDEATKATFKLSGQQLKDLGESEEFDSQIEDLLSSPDGRMQALEAANQLASIQIQEIRKLRALLAVQAQNKALINEKAEKDEQILRHDQDKFFNTNFKDIRMEDAGPEPLGF</sequence>
<dbReference type="InterPro" id="IPR014147">
    <property type="entry name" value="T4SS_TrbJ"/>
</dbReference>
<dbReference type="Proteomes" id="UP000199053">
    <property type="component" value="Unassembled WGS sequence"/>
</dbReference>
<dbReference type="RefSeq" id="WP_092159239.1">
    <property type="nucleotide sequence ID" value="NZ_FNGA01000002.1"/>
</dbReference>
<feature type="signal peptide" evidence="2">
    <location>
        <begin position="1"/>
        <end position="21"/>
    </location>
</feature>
<keyword evidence="2" id="KW-0732">Signal</keyword>
<keyword evidence="1" id="KW-0175">Coiled coil</keyword>
<organism evidence="3 4">
    <name type="scientific">Maridesulfovibrio ferrireducens</name>
    <dbReference type="NCBI Taxonomy" id="246191"/>
    <lineage>
        <taxon>Bacteria</taxon>
        <taxon>Pseudomonadati</taxon>
        <taxon>Thermodesulfobacteriota</taxon>
        <taxon>Desulfovibrionia</taxon>
        <taxon>Desulfovibrionales</taxon>
        <taxon>Desulfovibrionaceae</taxon>
        <taxon>Maridesulfovibrio</taxon>
    </lineage>
</organism>
<dbReference type="EMBL" id="FNGA01000002">
    <property type="protein sequence ID" value="SDK77448.1"/>
    <property type="molecule type" value="Genomic_DNA"/>
</dbReference>
<dbReference type="AlphaFoldDB" id="A0A1G9EMY3"/>
<gene>
    <name evidence="3" type="ORF">SAMN05660337_1187</name>
</gene>
<evidence type="ECO:0000256" key="2">
    <source>
        <dbReference type="SAM" id="SignalP"/>
    </source>
</evidence>
<evidence type="ECO:0000313" key="4">
    <source>
        <dbReference type="Proteomes" id="UP000199053"/>
    </source>
</evidence>
<name>A0A1G9EMY3_9BACT</name>
<dbReference type="STRING" id="246191.SAMN05660337_1187"/>
<reference evidence="4" key="1">
    <citation type="submission" date="2016-10" db="EMBL/GenBank/DDBJ databases">
        <authorList>
            <person name="Varghese N."/>
            <person name="Submissions S."/>
        </authorList>
    </citation>
    <scope>NUCLEOTIDE SEQUENCE [LARGE SCALE GENOMIC DNA]</scope>
    <source>
        <strain evidence="4">DSM 16995</strain>
    </source>
</reference>
<feature type="coiled-coil region" evidence="1">
    <location>
        <begin position="43"/>
        <end position="77"/>
    </location>
</feature>
<protein>
    <submittedName>
        <fullName evidence="3">P-type conjugative transfer protein TrbJ</fullName>
    </submittedName>
</protein>
<accession>A0A1G9EMY3</accession>
<dbReference type="OrthoDB" id="5449665at2"/>
<dbReference type="NCBIfam" id="TIGR02780">
    <property type="entry name" value="TrbJ_Ti"/>
    <property type="match status" value="1"/>
</dbReference>
<evidence type="ECO:0000256" key="1">
    <source>
        <dbReference type="SAM" id="Coils"/>
    </source>
</evidence>
<proteinExistence type="predicted"/>
<feature type="coiled-coil region" evidence="1">
    <location>
        <begin position="195"/>
        <end position="238"/>
    </location>
</feature>
<evidence type="ECO:0000313" key="3">
    <source>
        <dbReference type="EMBL" id="SDK77448.1"/>
    </source>
</evidence>
<keyword evidence="4" id="KW-1185">Reference proteome</keyword>
<feature type="chain" id="PRO_5011672893" evidence="2">
    <location>
        <begin position="22"/>
        <end position="267"/>
    </location>
</feature>